<accession>A0AAV0Y7T0</accession>
<protein>
    <submittedName>
        <fullName evidence="2">Uncharacterized protein</fullName>
    </submittedName>
</protein>
<comment type="caution">
    <text evidence="2">The sequence shown here is derived from an EMBL/GenBank/DDBJ whole genome shotgun (WGS) entry which is preliminary data.</text>
</comment>
<evidence type="ECO:0000313" key="3">
    <source>
        <dbReference type="Proteomes" id="UP001160148"/>
    </source>
</evidence>
<evidence type="ECO:0000313" key="2">
    <source>
        <dbReference type="EMBL" id="CAI6376999.1"/>
    </source>
</evidence>
<keyword evidence="3" id="KW-1185">Reference proteome</keyword>
<dbReference type="EMBL" id="CARXXK010001625">
    <property type="protein sequence ID" value="CAI6376999.1"/>
    <property type="molecule type" value="Genomic_DNA"/>
</dbReference>
<evidence type="ECO:0000256" key="1">
    <source>
        <dbReference type="SAM" id="Coils"/>
    </source>
</evidence>
<dbReference type="Proteomes" id="UP001160148">
    <property type="component" value="Unassembled WGS sequence"/>
</dbReference>
<feature type="coiled-coil region" evidence="1">
    <location>
        <begin position="123"/>
        <end position="150"/>
    </location>
</feature>
<name>A0AAV0Y7T0_9HEMI</name>
<organism evidence="2 3">
    <name type="scientific">Macrosiphum euphorbiae</name>
    <name type="common">potato aphid</name>
    <dbReference type="NCBI Taxonomy" id="13131"/>
    <lineage>
        <taxon>Eukaryota</taxon>
        <taxon>Metazoa</taxon>
        <taxon>Ecdysozoa</taxon>
        <taxon>Arthropoda</taxon>
        <taxon>Hexapoda</taxon>
        <taxon>Insecta</taxon>
        <taxon>Pterygota</taxon>
        <taxon>Neoptera</taxon>
        <taxon>Paraneoptera</taxon>
        <taxon>Hemiptera</taxon>
        <taxon>Sternorrhyncha</taxon>
        <taxon>Aphidomorpha</taxon>
        <taxon>Aphidoidea</taxon>
        <taxon>Aphididae</taxon>
        <taxon>Macrosiphini</taxon>
        <taxon>Macrosiphum</taxon>
    </lineage>
</organism>
<sequence length="388" mass="45463">MIEIQIKRHPESRNDTRKTDTTTFWSTTLTPTSTVNHRNSKVPNIITTIDTCRTHSTNNIYYGTNYTTNTIKRNYKHLQLIQYFKHSIAITHGKRYNNIKHAIYTDELNNNYLICLNENTTNISNSLQTIKNLEKIAQSLNLNKKTYLRAIFLSEIFICLITQLWNINNIKPSHLLEKIIDITALSATLIMKAGLLHDPVFLIMTGHLGKDRKQFKKIPKASRTFNIQNQNLYYDTYFNVNNSNKYFLSMNYSQRFHRKLTLYFNDSCIINPLIPKHDWIKNLSQEYYTIDNNSQCLGRVISAHTFYNYGFFIVKAPQVIQFRNAVIPNEMGRIYITHYDITPQTLVTRILTRSIDITKDNILSKNRSKKMKIICKKLLNFEIPGLTK</sequence>
<dbReference type="AlphaFoldDB" id="A0AAV0Y7T0"/>
<keyword evidence="1" id="KW-0175">Coiled coil</keyword>
<reference evidence="2 3" key="1">
    <citation type="submission" date="2023-01" db="EMBL/GenBank/DDBJ databases">
        <authorList>
            <person name="Whitehead M."/>
        </authorList>
    </citation>
    <scope>NUCLEOTIDE SEQUENCE [LARGE SCALE GENOMIC DNA]</scope>
</reference>
<gene>
    <name evidence="2" type="ORF">MEUPH1_LOCUS30320</name>
</gene>
<proteinExistence type="predicted"/>